<dbReference type="EMBL" id="CAKMRJ010002223">
    <property type="protein sequence ID" value="CAH1426673.1"/>
    <property type="molecule type" value="Genomic_DNA"/>
</dbReference>
<protein>
    <submittedName>
        <fullName evidence="1">Uncharacterized protein</fullName>
    </submittedName>
</protein>
<evidence type="ECO:0000313" key="2">
    <source>
        <dbReference type="Proteomes" id="UP001157418"/>
    </source>
</evidence>
<proteinExistence type="predicted"/>
<dbReference type="Proteomes" id="UP001157418">
    <property type="component" value="Unassembled WGS sequence"/>
</dbReference>
<sequence length="124" mass="14465">MLNYFCNLFRIVAINKISLPTNCGVLTSKLISIEYPTWKNVPGNEKDNLSIIKKCWNICDDKRKTNMLKTYNEKWRSFKKRIALQKFNEMISSKEFQIISEKAKMSLCDKGSLRRKVHISKNGG</sequence>
<comment type="caution">
    <text evidence="1">The sequence shown here is derived from an EMBL/GenBank/DDBJ whole genome shotgun (WGS) entry which is preliminary data.</text>
</comment>
<dbReference type="AlphaFoldDB" id="A0AAU9N1D4"/>
<reference evidence="1 2" key="1">
    <citation type="submission" date="2022-01" db="EMBL/GenBank/DDBJ databases">
        <authorList>
            <person name="Xiong W."/>
            <person name="Schranz E."/>
        </authorList>
    </citation>
    <scope>NUCLEOTIDE SEQUENCE [LARGE SCALE GENOMIC DNA]</scope>
</reference>
<organism evidence="1 2">
    <name type="scientific">Lactuca virosa</name>
    <dbReference type="NCBI Taxonomy" id="75947"/>
    <lineage>
        <taxon>Eukaryota</taxon>
        <taxon>Viridiplantae</taxon>
        <taxon>Streptophyta</taxon>
        <taxon>Embryophyta</taxon>
        <taxon>Tracheophyta</taxon>
        <taxon>Spermatophyta</taxon>
        <taxon>Magnoliopsida</taxon>
        <taxon>eudicotyledons</taxon>
        <taxon>Gunneridae</taxon>
        <taxon>Pentapetalae</taxon>
        <taxon>asterids</taxon>
        <taxon>campanulids</taxon>
        <taxon>Asterales</taxon>
        <taxon>Asteraceae</taxon>
        <taxon>Cichorioideae</taxon>
        <taxon>Cichorieae</taxon>
        <taxon>Lactucinae</taxon>
        <taxon>Lactuca</taxon>
    </lineage>
</organism>
<gene>
    <name evidence="1" type="ORF">LVIROSA_LOCUS13740</name>
</gene>
<keyword evidence="2" id="KW-1185">Reference proteome</keyword>
<evidence type="ECO:0000313" key="1">
    <source>
        <dbReference type="EMBL" id="CAH1426673.1"/>
    </source>
</evidence>
<accession>A0AAU9N1D4</accession>
<name>A0AAU9N1D4_9ASTR</name>